<accession>A0ABP1D3A9</accession>
<organism evidence="1 2">
    <name type="scientific">Somion occarium</name>
    <dbReference type="NCBI Taxonomy" id="3059160"/>
    <lineage>
        <taxon>Eukaryota</taxon>
        <taxon>Fungi</taxon>
        <taxon>Dikarya</taxon>
        <taxon>Basidiomycota</taxon>
        <taxon>Agaricomycotina</taxon>
        <taxon>Agaricomycetes</taxon>
        <taxon>Polyporales</taxon>
        <taxon>Cerrenaceae</taxon>
        <taxon>Somion</taxon>
    </lineage>
</organism>
<protein>
    <submittedName>
        <fullName evidence="1">Uncharacterized protein</fullName>
    </submittedName>
</protein>
<dbReference type="EMBL" id="OZ037945">
    <property type="protein sequence ID" value="CAL1702371.1"/>
    <property type="molecule type" value="Genomic_DNA"/>
</dbReference>
<name>A0ABP1D3A9_9APHY</name>
<proteinExistence type="predicted"/>
<evidence type="ECO:0000313" key="1">
    <source>
        <dbReference type="EMBL" id="CAL1702371.1"/>
    </source>
</evidence>
<gene>
    <name evidence="1" type="ORF">GFSPODELE1_LOCUS4013</name>
</gene>
<keyword evidence="2" id="KW-1185">Reference proteome</keyword>
<dbReference type="Proteomes" id="UP001497453">
    <property type="component" value="Chromosome 2"/>
</dbReference>
<evidence type="ECO:0000313" key="2">
    <source>
        <dbReference type="Proteomes" id="UP001497453"/>
    </source>
</evidence>
<sequence length="256" mass="26428">MPSGTITYRASRYSQKPGSIVTSLILEVACSSLATDTFAERCVLPEAAHRSLKRFGIKSSIALFSSIKSFSVLLAASQVSAIPTGSSLTVAKRSPGCDGLGSGTIDKLSGFILVADDGNGHTDELILVDSDNKVGEATIAVLATFSTVPSAIFVPTFSLDTGVLTPDGGVEVDLAVAAGDLPGFAATNGEGGHIYCAAPGSTNIPVLAVNGDKDSFYLCLSDDSNPVNLLVYKPDDVHTSYDSTTCKSVDVNVVKQ</sequence>
<reference evidence="2" key="1">
    <citation type="submission" date="2024-04" db="EMBL/GenBank/DDBJ databases">
        <authorList>
            <person name="Shaw F."/>
            <person name="Minotto A."/>
        </authorList>
    </citation>
    <scope>NUCLEOTIDE SEQUENCE [LARGE SCALE GENOMIC DNA]</scope>
</reference>